<keyword evidence="3" id="KW-1185">Reference proteome</keyword>
<comment type="caution">
    <text evidence="2">The sequence shown here is derived from an EMBL/GenBank/DDBJ whole genome shotgun (WGS) entry which is preliminary data.</text>
</comment>
<evidence type="ECO:0000313" key="2">
    <source>
        <dbReference type="EMBL" id="KAK7272882.1"/>
    </source>
</evidence>
<dbReference type="AlphaFoldDB" id="A0AAN9FAH0"/>
<organism evidence="2 3">
    <name type="scientific">Crotalaria pallida</name>
    <name type="common">Smooth rattlebox</name>
    <name type="synonym">Crotalaria striata</name>
    <dbReference type="NCBI Taxonomy" id="3830"/>
    <lineage>
        <taxon>Eukaryota</taxon>
        <taxon>Viridiplantae</taxon>
        <taxon>Streptophyta</taxon>
        <taxon>Embryophyta</taxon>
        <taxon>Tracheophyta</taxon>
        <taxon>Spermatophyta</taxon>
        <taxon>Magnoliopsida</taxon>
        <taxon>eudicotyledons</taxon>
        <taxon>Gunneridae</taxon>
        <taxon>Pentapetalae</taxon>
        <taxon>rosids</taxon>
        <taxon>fabids</taxon>
        <taxon>Fabales</taxon>
        <taxon>Fabaceae</taxon>
        <taxon>Papilionoideae</taxon>
        <taxon>50 kb inversion clade</taxon>
        <taxon>genistoids sensu lato</taxon>
        <taxon>core genistoids</taxon>
        <taxon>Crotalarieae</taxon>
        <taxon>Crotalaria</taxon>
    </lineage>
</organism>
<protein>
    <submittedName>
        <fullName evidence="2">Uncharacterized protein</fullName>
    </submittedName>
</protein>
<name>A0AAN9FAH0_CROPI</name>
<sequence length="81" mass="8710">MYRLNFHSLQPCSCQNSEARDERSAGTISPKNEVQHFLVSSKDEAFKEQFGARGAVCPIPSPPPISNTAGKLGSISSSSLN</sequence>
<proteinExistence type="predicted"/>
<feature type="region of interest" description="Disordered" evidence="1">
    <location>
        <begin position="57"/>
        <end position="81"/>
    </location>
</feature>
<accession>A0AAN9FAH0</accession>
<reference evidence="2 3" key="1">
    <citation type="submission" date="2024-01" db="EMBL/GenBank/DDBJ databases">
        <title>The genomes of 5 underutilized Papilionoideae crops provide insights into root nodulation and disease resistanc.</title>
        <authorList>
            <person name="Yuan L."/>
        </authorList>
    </citation>
    <scope>NUCLEOTIDE SEQUENCE [LARGE SCALE GENOMIC DNA]</scope>
    <source>
        <strain evidence="2">ZHUSHIDOU_FW_LH</strain>
        <tissue evidence="2">Leaf</tissue>
    </source>
</reference>
<gene>
    <name evidence="2" type="ORF">RIF29_13924</name>
</gene>
<evidence type="ECO:0000313" key="3">
    <source>
        <dbReference type="Proteomes" id="UP001372338"/>
    </source>
</evidence>
<evidence type="ECO:0000256" key="1">
    <source>
        <dbReference type="SAM" id="MobiDB-lite"/>
    </source>
</evidence>
<dbReference type="Proteomes" id="UP001372338">
    <property type="component" value="Unassembled WGS sequence"/>
</dbReference>
<dbReference type="EMBL" id="JAYWIO010000003">
    <property type="protein sequence ID" value="KAK7272882.1"/>
    <property type="molecule type" value="Genomic_DNA"/>
</dbReference>
<feature type="compositionally biased region" description="Polar residues" evidence="1">
    <location>
        <begin position="66"/>
        <end position="81"/>
    </location>
</feature>